<evidence type="ECO:0000259" key="5">
    <source>
        <dbReference type="PROSITE" id="PS51192"/>
    </source>
</evidence>
<proteinExistence type="predicted"/>
<dbReference type="CDD" id="cd18795">
    <property type="entry name" value="SF2_C_Ski2"/>
    <property type="match status" value="1"/>
</dbReference>
<dbReference type="Pfam" id="PF00271">
    <property type="entry name" value="Helicase_C"/>
    <property type="match status" value="1"/>
</dbReference>
<dbReference type="InterPro" id="IPR011545">
    <property type="entry name" value="DEAD/DEAH_box_helicase_dom"/>
</dbReference>
<dbReference type="InterPro" id="IPR050699">
    <property type="entry name" value="RNA-DNA_Helicase"/>
</dbReference>
<evidence type="ECO:0000256" key="1">
    <source>
        <dbReference type="ARBA" id="ARBA00022741"/>
    </source>
</evidence>
<dbReference type="InterPro" id="IPR012961">
    <property type="entry name" value="Ski2/MTR4_C"/>
</dbReference>
<dbReference type="PANTHER" id="PTHR12131:SF1">
    <property type="entry name" value="ATP-DEPENDENT RNA HELICASE SUPV3L1, MITOCHONDRIAL-RELATED"/>
    <property type="match status" value="1"/>
</dbReference>
<evidence type="ECO:0000256" key="4">
    <source>
        <dbReference type="ARBA" id="ARBA00022840"/>
    </source>
</evidence>
<dbReference type="InterPro" id="IPR027417">
    <property type="entry name" value="P-loop_NTPase"/>
</dbReference>
<feature type="domain" description="Helicase C-terminal" evidence="6">
    <location>
        <begin position="330"/>
        <end position="514"/>
    </location>
</feature>
<dbReference type="GO" id="GO:0004386">
    <property type="term" value="F:helicase activity"/>
    <property type="evidence" value="ECO:0007669"/>
    <property type="project" value="UniProtKB-KW"/>
</dbReference>
<dbReference type="InterPro" id="IPR001650">
    <property type="entry name" value="Helicase_C-like"/>
</dbReference>
<dbReference type="GO" id="GO:0005524">
    <property type="term" value="F:ATP binding"/>
    <property type="evidence" value="ECO:0007669"/>
    <property type="project" value="UniProtKB-KW"/>
</dbReference>
<dbReference type="PROSITE" id="PS51192">
    <property type="entry name" value="HELICASE_ATP_BIND_1"/>
    <property type="match status" value="1"/>
</dbReference>
<organism evidence="7">
    <name type="scientific">viral metagenome</name>
    <dbReference type="NCBI Taxonomy" id="1070528"/>
    <lineage>
        <taxon>unclassified sequences</taxon>
        <taxon>metagenomes</taxon>
        <taxon>organismal metagenomes</taxon>
    </lineage>
</organism>
<dbReference type="AlphaFoldDB" id="A0A6C0HCH1"/>
<dbReference type="Pfam" id="PF00270">
    <property type="entry name" value="DEAD"/>
    <property type="match status" value="1"/>
</dbReference>
<dbReference type="EMBL" id="MN739929">
    <property type="protein sequence ID" value="QHT78199.1"/>
    <property type="molecule type" value="Genomic_DNA"/>
</dbReference>
<keyword evidence="2" id="KW-0378">Hydrolase</keyword>
<dbReference type="SMART" id="SM01142">
    <property type="entry name" value="DSHCT"/>
    <property type="match status" value="1"/>
</dbReference>
<dbReference type="Gene3D" id="3.40.50.300">
    <property type="entry name" value="P-loop containing nucleotide triphosphate hydrolases"/>
    <property type="match status" value="2"/>
</dbReference>
<evidence type="ECO:0000256" key="3">
    <source>
        <dbReference type="ARBA" id="ARBA00022806"/>
    </source>
</evidence>
<accession>A0A6C0HCH1</accession>
<protein>
    <recommendedName>
        <fullName evidence="8">Helicase</fullName>
    </recommendedName>
</protein>
<evidence type="ECO:0008006" key="8">
    <source>
        <dbReference type="Google" id="ProtNLM"/>
    </source>
</evidence>
<dbReference type="Pfam" id="PF08148">
    <property type="entry name" value="DSHCT"/>
    <property type="match status" value="1"/>
</dbReference>
<dbReference type="InterPro" id="IPR014001">
    <property type="entry name" value="Helicase_ATP-bd"/>
</dbReference>
<dbReference type="SUPFAM" id="SSF52540">
    <property type="entry name" value="P-loop containing nucleoside triphosphate hydrolases"/>
    <property type="match status" value="1"/>
</dbReference>
<dbReference type="PROSITE" id="PS51194">
    <property type="entry name" value="HELICASE_CTER"/>
    <property type="match status" value="1"/>
</dbReference>
<sequence length="844" mass="97409">MVKVCASTYPKKDETKYAEYFEKYPFPLSSFQKYALEAIVEGQHILVTAHTGSGKTLPAEFAIEHFVSKGKKVIYTSPIKALSNQKYYEFREKFPGISFGILTGDIKSNPEADVLIMTTEILQNTLYRKKHKIQQISEGSQTSSTTLAMFDMDIDTELGAVVFDEVHYINDQDRGKVWEETIMMLPLHIQMIMLSATLDAPEKFALWCETRGLRNKSELESIESKTVYLTTTYERVVPLTHYSFITTTQGIFKAIKDKELEKQIREITNKPFIIQTSKGVFDDVHYHKMNKMLKLFESKNIFTKRSHVINQVCKYMVENEMLPAICFVLSRKQLEICAKEVTVPLLEFDSKVAYIARRECEQIIRRLPNYEEYLQLPEYNDLVALIEKGIAIHHAGIMPVLREMVELLFAKGFVKLLFATETFAVGINMPTKTVVFTDINKFDGNGMRILHSHEFTQMAGRAGRRGIDTVGNVIHLNNLFKNMELTSYKIMMQGKPQKLVSKFKISYNLLLNLIDIGDQDFLNFVQRSMIQEDIEIELGALYYKITEKERELENLVTSMQSLRTPQEVVQRYIYCIESRKTAVNKKRKELDKEIENILDNYRNIGSDFKTVEKYNEKCADLEQMRQSFHSTEQFLGSNVATILEFLDKDGFITKEKDESQYKLTIRGFIATHLREIHCLVFAKLVEENRFDILDAKQIIGIFSCFTNVTVADEQKSLAPLYTNRELQDIMGRVASLYDYYQDFETLKQVSTGIDYEMHYDLIDYVIAWADCESAPECKAILQRLEKEKGVFLGEFVKAILKINNIASEMEKIAESIGNISLLSKLREIPTLTQKFVATNQSLYV</sequence>
<dbReference type="Gene3D" id="1.10.3380.30">
    <property type="match status" value="1"/>
</dbReference>
<dbReference type="GO" id="GO:0003676">
    <property type="term" value="F:nucleic acid binding"/>
    <property type="evidence" value="ECO:0007669"/>
    <property type="project" value="InterPro"/>
</dbReference>
<keyword evidence="1" id="KW-0547">Nucleotide-binding</keyword>
<dbReference type="GO" id="GO:0016787">
    <property type="term" value="F:hydrolase activity"/>
    <property type="evidence" value="ECO:0007669"/>
    <property type="project" value="UniProtKB-KW"/>
</dbReference>
<keyword evidence="4" id="KW-0067">ATP-binding</keyword>
<keyword evidence="3" id="KW-0347">Helicase</keyword>
<reference evidence="7" key="1">
    <citation type="journal article" date="2020" name="Nature">
        <title>Giant virus diversity and host interactions through global metagenomics.</title>
        <authorList>
            <person name="Schulz F."/>
            <person name="Roux S."/>
            <person name="Paez-Espino D."/>
            <person name="Jungbluth S."/>
            <person name="Walsh D.A."/>
            <person name="Denef V.J."/>
            <person name="McMahon K.D."/>
            <person name="Konstantinidis K.T."/>
            <person name="Eloe-Fadrosh E.A."/>
            <person name="Kyrpides N.C."/>
            <person name="Woyke T."/>
        </authorList>
    </citation>
    <scope>NUCLEOTIDE SEQUENCE</scope>
    <source>
        <strain evidence="7">GVMAG-M-3300023179-91</strain>
    </source>
</reference>
<evidence type="ECO:0000256" key="2">
    <source>
        <dbReference type="ARBA" id="ARBA00022801"/>
    </source>
</evidence>
<feature type="domain" description="Helicase ATP-binding" evidence="5">
    <location>
        <begin position="36"/>
        <end position="216"/>
    </location>
</feature>
<evidence type="ECO:0000313" key="7">
    <source>
        <dbReference type="EMBL" id="QHT78199.1"/>
    </source>
</evidence>
<dbReference type="SMART" id="SM00487">
    <property type="entry name" value="DEXDc"/>
    <property type="match status" value="1"/>
</dbReference>
<dbReference type="PANTHER" id="PTHR12131">
    <property type="entry name" value="ATP-DEPENDENT RNA AND DNA HELICASE"/>
    <property type="match status" value="1"/>
</dbReference>
<dbReference type="SMART" id="SM00490">
    <property type="entry name" value="HELICc"/>
    <property type="match status" value="1"/>
</dbReference>
<name>A0A6C0HCH1_9ZZZZ</name>
<evidence type="ECO:0000259" key="6">
    <source>
        <dbReference type="PROSITE" id="PS51194"/>
    </source>
</evidence>